<dbReference type="Proteomes" id="UP000824120">
    <property type="component" value="Chromosome 7"/>
</dbReference>
<name>A0A9J5YAG5_SOLCO</name>
<keyword evidence="2" id="KW-1185">Reference proteome</keyword>
<organism evidence="1 2">
    <name type="scientific">Solanum commersonii</name>
    <name type="common">Commerson's wild potato</name>
    <name type="synonym">Commerson's nightshade</name>
    <dbReference type="NCBI Taxonomy" id="4109"/>
    <lineage>
        <taxon>Eukaryota</taxon>
        <taxon>Viridiplantae</taxon>
        <taxon>Streptophyta</taxon>
        <taxon>Embryophyta</taxon>
        <taxon>Tracheophyta</taxon>
        <taxon>Spermatophyta</taxon>
        <taxon>Magnoliopsida</taxon>
        <taxon>eudicotyledons</taxon>
        <taxon>Gunneridae</taxon>
        <taxon>Pentapetalae</taxon>
        <taxon>asterids</taxon>
        <taxon>lamiids</taxon>
        <taxon>Solanales</taxon>
        <taxon>Solanaceae</taxon>
        <taxon>Solanoideae</taxon>
        <taxon>Solaneae</taxon>
        <taxon>Solanum</taxon>
    </lineage>
</organism>
<protein>
    <submittedName>
        <fullName evidence="1">Uncharacterized protein</fullName>
    </submittedName>
</protein>
<dbReference type="OrthoDB" id="1668162at2759"/>
<evidence type="ECO:0000313" key="1">
    <source>
        <dbReference type="EMBL" id="KAG5596911.1"/>
    </source>
</evidence>
<reference evidence="1 2" key="1">
    <citation type="submission" date="2020-09" db="EMBL/GenBank/DDBJ databases">
        <title>De no assembly of potato wild relative species, Solanum commersonii.</title>
        <authorList>
            <person name="Cho K."/>
        </authorList>
    </citation>
    <scope>NUCLEOTIDE SEQUENCE [LARGE SCALE GENOMIC DNA]</scope>
    <source>
        <strain evidence="1">LZ3.2</strain>
        <tissue evidence="1">Leaf</tissue>
    </source>
</reference>
<comment type="caution">
    <text evidence="1">The sequence shown here is derived from an EMBL/GenBank/DDBJ whole genome shotgun (WGS) entry which is preliminary data.</text>
</comment>
<dbReference type="InterPro" id="IPR027643">
    <property type="entry name" value="Formin-like_plant"/>
</dbReference>
<dbReference type="EMBL" id="JACXVP010000007">
    <property type="protein sequence ID" value="KAG5596911.1"/>
    <property type="molecule type" value="Genomic_DNA"/>
</dbReference>
<accession>A0A9J5YAG5</accession>
<dbReference type="GO" id="GO:0045010">
    <property type="term" value="P:actin nucleation"/>
    <property type="evidence" value="ECO:0007669"/>
    <property type="project" value="InterPro"/>
</dbReference>
<evidence type="ECO:0000313" key="2">
    <source>
        <dbReference type="Proteomes" id="UP000824120"/>
    </source>
</evidence>
<proteinExistence type="predicted"/>
<gene>
    <name evidence="1" type="ORF">H5410_038143</name>
</gene>
<dbReference type="GO" id="GO:0051015">
    <property type="term" value="F:actin filament binding"/>
    <property type="evidence" value="ECO:0007669"/>
    <property type="project" value="InterPro"/>
</dbReference>
<dbReference type="AlphaFoldDB" id="A0A9J5YAG5"/>
<dbReference type="PANTHER" id="PTHR23213">
    <property type="entry name" value="FORMIN-RELATED"/>
    <property type="match status" value="1"/>
</dbReference>
<dbReference type="PANTHER" id="PTHR23213:SF351">
    <property type="entry name" value="FORMIN-LIKE PROTEIN"/>
    <property type="match status" value="1"/>
</dbReference>
<sequence length="97" mass="11212">MVKRLDLIAEHYKLVVDAMRVRETEDLVEDLAQESADYHCSLGLQVVSGLSNELENLSHSLVKTKEFLDTDMRSLEDESKFRDTLTNFIQHTEQKIT</sequence>